<name>A0A517XQQ4_9BACT</name>
<dbReference type="AlphaFoldDB" id="A0A517XQQ4"/>
<dbReference type="Proteomes" id="UP000319576">
    <property type="component" value="Chromosome"/>
</dbReference>
<protein>
    <recommendedName>
        <fullName evidence="3">RNA polymerase sigma-70 region 2 domain-containing protein</fullName>
    </recommendedName>
</protein>
<dbReference type="EMBL" id="CP036273">
    <property type="protein sequence ID" value="QDU19834.1"/>
    <property type="molecule type" value="Genomic_DNA"/>
</dbReference>
<dbReference type="GO" id="GO:0006352">
    <property type="term" value="P:DNA-templated transcription initiation"/>
    <property type="evidence" value="ECO:0007669"/>
    <property type="project" value="InterPro"/>
</dbReference>
<evidence type="ECO:0000313" key="2">
    <source>
        <dbReference type="Proteomes" id="UP000319576"/>
    </source>
</evidence>
<sequence length="50" mass="5954">MNEEPASRHEQFLRHYSAHEPAIRAFLRRLVPLRTDVPDVMQEVALVLWK</sequence>
<organism evidence="1 2">
    <name type="scientific">Urbifossiella limnaea</name>
    <dbReference type="NCBI Taxonomy" id="2528023"/>
    <lineage>
        <taxon>Bacteria</taxon>
        <taxon>Pseudomonadati</taxon>
        <taxon>Planctomycetota</taxon>
        <taxon>Planctomycetia</taxon>
        <taxon>Gemmatales</taxon>
        <taxon>Gemmataceae</taxon>
        <taxon>Urbifossiella</taxon>
    </lineage>
</organism>
<dbReference type="KEGG" id="uli:ETAA1_17720"/>
<gene>
    <name evidence="1" type="ORF">ETAA1_17720</name>
</gene>
<evidence type="ECO:0008006" key="3">
    <source>
        <dbReference type="Google" id="ProtNLM"/>
    </source>
</evidence>
<dbReference type="Gene3D" id="1.10.1740.10">
    <property type="match status" value="1"/>
</dbReference>
<accession>A0A517XQQ4</accession>
<reference evidence="1 2" key="1">
    <citation type="submission" date="2019-02" db="EMBL/GenBank/DDBJ databases">
        <title>Deep-cultivation of Planctomycetes and their phenomic and genomic characterization uncovers novel biology.</title>
        <authorList>
            <person name="Wiegand S."/>
            <person name="Jogler M."/>
            <person name="Boedeker C."/>
            <person name="Pinto D."/>
            <person name="Vollmers J."/>
            <person name="Rivas-Marin E."/>
            <person name="Kohn T."/>
            <person name="Peeters S.H."/>
            <person name="Heuer A."/>
            <person name="Rast P."/>
            <person name="Oberbeckmann S."/>
            <person name="Bunk B."/>
            <person name="Jeske O."/>
            <person name="Meyerdierks A."/>
            <person name="Storesund J.E."/>
            <person name="Kallscheuer N."/>
            <person name="Luecker S."/>
            <person name="Lage O.M."/>
            <person name="Pohl T."/>
            <person name="Merkel B.J."/>
            <person name="Hornburger P."/>
            <person name="Mueller R.-W."/>
            <person name="Bruemmer F."/>
            <person name="Labrenz M."/>
            <person name="Spormann A.M."/>
            <person name="Op den Camp H."/>
            <person name="Overmann J."/>
            <person name="Amann R."/>
            <person name="Jetten M.S.M."/>
            <person name="Mascher T."/>
            <person name="Medema M.H."/>
            <person name="Devos D.P."/>
            <person name="Kaster A.-K."/>
            <person name="Ovreas L."/>
            <person name="Rohde M."/>
            <person name="Galperin M.Y."/>
            <person name="Jogler C."/>
        </authorList>
    </citation>
    <scope>NUCLEOTIDE SEQUENCE [LARGE SCALE GENOMIC DNA]</scope>
    <source>
        <strain evidence="1 2">ETA_A1</strain>
    </source>
</reference>
<dbReference type="GO" id="GO:0003700">
    <property type="term" value="F:DNA-binding transcription factor activity"/>
    <property type="evidence" value="ECO:0007669"/>
    <property type="project" value="InterPro"/>
</dbReference>
<keyword evidence="2" id="KW-1185">Reference proteome</keyword>
<dbReference type="InterPro" id="IPR013325">
    <property type="entry name" value="RNA_pol_sigma_r2"/>
</dbReference>
<proteinExistence type="predicted"/>
<dbReference type="SUPFAM" id="SSF88946">
    <property type="entry name" value="Sigma2 domain of RNA polymerase sigma factors"/>
    <property type="match status" value="1"/>
</dbReference>
<dbReference type="OrthoDB" id="6383365at2"/>
<evidence type="ECO:0000313" key="1">
    <source>
        <dbReference type="EMBL" id="QDU19834.1"/>
    </source>
</evidence>
<dbReference type="RefSeq" id="WP_145236406.1">
    <property type="nucleotide sequence ID" value="NZ_CP036273.1"/>
</dbReference>